<dbReference type="GO" id="GO:0051865">
    <property type="term" value="P:protein autoubiquitination"/>
    <property type="evidence" value="ECO:0007669"/>
    <property type="project" value="UniProtKB-UniRule"/>
</dbReference>
<comment type="domain">
    <text evidence="11">The WWE domain mediates non-covalent poly(ADP-ribose)-binding.</text>
</comment>
<evidence type="ECO:0000256" key="11">
    <source>
        <dbReference type="RuleBase" id="RU367115"/>
    </source>
</evidence>
<dbReference type="PANTHER" id="PTHR13417:SF2">
    <property type="entry name" value="E3 UBIQUITIN-PROTEIN LIGASE RNF146"/>
    <property type="match status" value="1"/>
</dbReference>
<comment type="subcellular location">
    <subcellularLocation>
        <location evidence="2 11">Cytoplasm</location>
        <location evidence="2 11">Cytosol</location>
    </subcellularLocation>
</comment>
<evidence type="ECO:0000256" key="1">
    <source>
        <dbReference type="ARBA" id="ARBA00000900"/>
    </source>
</evidence>
<keyword evidence="9 11" id="KW-0862">Zinc</keyword>
<organism evidence="15 16">
    <name type="scientific">Plectus sambesii</name>
    <dbReference type="NCBI Taxonomy" id="2011161"/>
    <lineage>
        <taxon>Eukaryota</taxon>
        <taxon>Metazoa</taxon>
        <taxon>Ecdysozoa</taxon>
        <taxon>Nematoda</taxon>
        <taxon>Chromadorea</taxon>
        <taxon>Plectida</taxon>
        <taxon>Plectina</taxon>
        <taxon>Plectoidea</taxon>
        <taxon>Plectidae</taxon>
        <taxon>Plectus</taxon>
    </lineage>
</organism>
<comment type="function">
    <text evidence="11">E3 ubiquitin-protein ligase that specifically binds poly-ADP-ribosylated proteins and mediates their ubiquitination and subsequent degradation.</text>
</comment>
<accession>A0A914VGI4</accession>
<keyword evidence="8 11" id="KW-0833">Ubl conjugation pathway</keyword>
<dbReference type="InterPro" id="IPR013083">
    <property type="entry name" value="Znf_RING/FYVE/PHD"/>
</dbReference>
<evidence type="ECO:0000259" key="14">
    <source>
        <dbReference type="PROSITE" id="PS50918"/>
    </source>
</evidence>
<dbReference type="Pfam" id="PF02825">
    <property type="entry name" value="WWE"/>
    <property type="match status" value="1"/>
</dbReference>
<keyword evidence="3 11" id="KW-0963">Cytoplasm</keyword>
<protein>
    <recommendedName>
        <fullName evidence="11">E3 ubiquitin-protein ligase</fullName>
        <ecNumber evidence="11">2.3.2.27</ecNumber>
    </recommendedName>
</protein>
<evidence type="ECO:0000256" key="12">
    <source>
        <dbReference type="SAM" id="MobiDB-lite"/>
    </source>
</evidence>
<dbReference type="InterPro" id="IPR037197">
    <property type="entry name" value="WWE_dom_sf"/>
</dbReference>
<keyword evidence="15" id="KW-1185">Reference proteome</keyword>
<dbReference type="PANTHER" id="PTHR13417">
    <property type="entry name" value="E3 UBIQUITIN-PROTEIN LIGASE RNF146"/>
    <property type="match status" value="1"/>
</dbReference>
<dbReference type="GO" id="GO:0005634">
    <property type="term" value="C:nucleus"/>
    <property type="evidence" value="ECO:0007669"/>
    <property type="project" value="TreeGrafter"/>
</dbReference>
<dbReference type="GO" id="GO:0005829">
    <property type="term" value="C:cytosol"/>
    <property type="evidence" value="ECO:0007669"/>
    <property type="project" value="UniProtKB-SubCell"/>
</dbReference>
<evidence type="ECO:0000256" key="2">
    <source>
        <dbReference type="ARBA" id="ARBA00004514"/>
    </source>
</evidence>
<keyword evidence="7 10" id="KW-0863">Zinc-finger</keyword>
<dbReference type="InterPro" id="IPR001841">
    <property type="entry name" value="Znf_RING"/>
</dbReference>
<keyword evidence="4 11" id="KW-0808">Transferase</keyword>
<feature type="region of interest" description="Disordered" evidence="12">
    <location>
        <begin position="1"/>
        <end position="27"/>
    </location>
</feature>
<feature type="domain" description="RING-type" evidence="13">
    <location>
        <begin position="41"/>
        <end position="80"/>
    </location>
</feature>
<dbReference type="GO" id="GO:0072572">
    <property type="term" value="F:poly-ADP-D-ribose binding"/>
    <property type="evidence" value="ECO:0007669"/>
    <property type="project" value="UniProtKB-UniRule"/>
</dbReference>
<comment type="pathway">
    <text evidence="11">Protein modification; protein ubiquitination.</text>
</comment>
<dbReference type="CDD" id="cd16546">
    <property type="entry name" value="RING-HC_RNF146"/>
    <property type="match status" value="1"/>
</dbReference>
<dbReference type="InterPro" id="IPR017907">
    <property type="entry name" value="Znf_RING_CS"/>
</dbReference>
<evidence type="ECO:0000256" key="6">
    <source>
        <dbReference type="ARBA" id="ARBA00022723"/>
    </source>
</evidence>
<dbReference type="GO" id="GO:0008270">
    <property type="term" value="F:zinc ion binding"/>
    <property type="evidence" value="ECO:0007669"/>
    <property type="project" value="UniProtKB-UniRule"/>
</dbReference>
<dbReference type="AlphaFoldDB" id="A0A914VGI4"/>
<dbReference type="GO" id="GO:0006511">
    <property type="term" value="P:ubiquitin-dependent protein catabolic process"/>
    <property type="evidence" value="ECO:0007669"/>
    <property type="project" value="UniProtKB-UniRule"/>
</dbReference>
<evidence type="ECO:0000313" key="16">
    <source>
        <dbReference type="WBParaSite" id="PSAMB.scaffold197size66919.g3586.t1"/>
    </source>
</evidence>
<comment type="catalytic activity">
    <reaction evidence="1 11">
        <text>S-ubiquitinyl-[E2 ubiquitin-conjugating enzyme]-L-cysteine + [acceptor protein]-L-lysine = [E2 ubiquitin-conjugating enzyme]-L-cysteine + N(6)-ubiquitinyl-[acceptor protein]-L-lysine.</text>
        <dbReference type="EC" id="2.3.2.27"/>
    </reaction>
</comment>
<dbReference type="GO" id="GO:0061630">
    <property type="term" value="F:ubiquitin protein ligase activity"/>
    <property type="evidence" value="ECO:0007669"/>
    <property type="project" value="UniProtKB-UniRule"/>
</dbReference>
<evidence type="ECO:0000256" key="8">
    <source>
        <dbReference type="ARBA" id="ARBA00022786"/>
    </source>
</evidence>
<keyword evidence="6 11" id="KW-0479">Metal-binding</keyword>
<dbReference type="Gene3D" id="3.30.720.50">
    <property type="match status" value="1"/>
</dbReference>
<dbReference type="GO" id="GO:0016055">
    <property type="term" value="P:Wnt signaling pathway"/>
    <property type="evidence" value="ECO:0007669"/>
    <property type="project" value="UniProtKB-KW"/>
</dbReference>
<evidence type="ECO:0000313" key="15">
    <source>
        <dbReference type="Proteomes" id="UP000887566"/>
    </source>
</evidence>
<evidence type="ECO:0000256" key="3">
    <source>
        <dbReference type="ARBA" id="ARBA00022490"/>
    </source>
</evidence>
<dbReference type="EC" id="2.3.2.27" evidence="11"/>
<evidence type="ECO:0000259" key="13">
    <source>
        <dbReference type="PROSITE" id="PS50089"/>
    </source>
</evidence>
<dbReference type="SMART" id="SM00678">
    <property type="entry name" value="WWE"/>
    <property type="match status" value="1"/>
</dbReference>
<evidence type="ECO:0000256" key="10">
    <source>
        <dbReference type="PROSITE-ProRule" id="PRU00175"/>
    </source>
</evidence>
<feature type="compositionally biased region" description="Polar residues" evidence="12">
    <location>
        <begin position="1"/>
        <end position="21"/>
    </location>
</feature>
<keyword evidence="5" id="KW-0879">Wnt signaling pathway</keyword>
<comment type="PTM">
    <text evidence="11">Ubiquitinated; autoubiquitinated.</text>
</comment>
<dbReference type="Gene3D" id="3.30.40.10">
    <property type="entry name" value="Zinc/RING finger domain, C3HC4 (zinc finger)"/>
    <property type="match status" value="1"/>
</dbReference>
<dbReference type="PROSITE" id="PS00518">
    <property type="entry name" value="ZF_RING_1"/>
    <property type="match status" value="1"/>
</dbReference>
<sequence length="208" mass="23022">MASCSSSTLEDAAEASTSATKPQEDTAAAVAGDGTNADAECAVCLQNCTFPVKLPPCAHVFCFLCIKGAAFRSGRCPLCRTPIPPTFFDDLRISADKKVPSKSTAFAEDATAKEAPVEKEDGDEFEWYYEARNGGWWRYETRQETELEAAFAEEKDRLELLIAGHVYVVDLQLMLQYRKDQPARRRTIKRNRCSVAIDIKGIAGLRIE</sequence>
<dbReference type="InterPro" id="IPR044110">
    <property type="entry name" value="RING-HC_RNF146"/>
</dbReference>
<dbReference type="WBParaSite" id="PSAMB.scaffold197size66919.g3586.t1">
    <property type="protein sequence ID" value="PSAMB.scaffold197size66919.g3586.t1"/>
    <property type="gene ID" value="PSAMB.scaffold197size66919.g3586"/>
</dbReference>
<evidence type="ECO:0000256" key="9">
    <source>
        <dbReference type="ARBA" id="ARBA00022833"/>
    </source>
</evidence>
<feature type="domain" description="WWE" evidence="14">
    <location>
        <begin position="112"/>
        <end position="190"/>
    </location>
</feature>
<dbReference type="SUPFAM" id="SSF57850">
    <property type="entry name" value="RING/U-box"/>
    <property type="match status" value="1"/>
</dbReference>
<evidence type="ECO:0000256" key="5">
    <source>
        <dbReference type="ARBA" id="ARBA00022687"/>
    </source>
</evidence>
<dbReference type="PROSITE" id="PS50089">
    <property type="entry name" value="ZF_RING_2"/>
    <property type="match status" value="1"/>
</dbReference>
<name>A0A914VGI4_9BILA</name>
<proteinExistence type="predicted"/>
<evidence type="ECO:0000256" key="7">
    <source>
        <dbReference type="ARBA" id="ARBA00022771"/>
    </source>
</evidence>
<dbReference type="PROSITE" id="PS50918">
    <property type="entry name" value="WWE"/>
    <property type="match status" value="1"/>
</dbReference>
<dbReference type="SUPFAM" id="SSF117839">
    <property type="entry name" value="WWE domain"/>
    <property type="match status" value="1"/>
</dbReference>
<dbReference type="InterPro" id="IPR033509">
    <property type="entry name" value="RNF146"/>
</dbReference>
<dbReference type="InterPro" id="IPR004170">
    <property type="entry name" value="WWE_dom"/>
</dbReference>
<evidence type="ECO:0000256" key="4">
    <source>
        <dbReference type="ARBA" id="ARBA00022679"/>
    </source>
</evidence>
<dbReference type="Proteomes" id="UP000887566">
    <property type="component" value="Unplaced"/>
</dbReference>
<reference evidence="16" key="1">
    <citation type="submission" date="2022-11" db="UniProtKB">
        <authorList>
            <consortium name="WormBaseParasite"/>
        </authorList>
    </citation>
    <scope>IDENTIFICATION</scope>
</reference>
<dbReference type="InterPro" id="IPR018123">
    <property type="entry name" value="WWE-dom_subgr"/>
</dbReference>
<dbReference type="SMART" id="SM00184">
    <property type="entry name" value="RING"/>
    <property type="match status" value="1"/>
</dbReference>
<dbReference type="Pfam" id="PF13920">
    <property type="entry name" value="zf-C3HC4_3"/>
    <property type="match status" value="1"/>
</dbReference>